<accession>A0A1H0J066</accession>
<dbReference type="EMBL" id="FNIL01000012">
    <property type="protein sequence ID" value="SDO36829.1"/>
    <property type="molecule type" value="Genomic_DNA"/>
</dbReference>
<gene>
    <name evidence="1" type="ORF">SAMN04488053_11212</name>
</gene>
<keyword evidence="2" id="KW-1185">Reference proteome</keyword>
<reference evidence="2" key="1">
    <citation type="submission" date="2016-10" db="EMBL/GenBank/DDBJ databases">
        <authorList>
            <person name="Varghese N."/>
            <person name="Submissions S."/>
        </authorList>
    </citation>
    <scope>NUCLEOTIDE SEQUENCE [LARGE SCALE GENOMIC DNA]</scope>
    <source>
        <strain evidence="2">CGMCC 1.10369</strain>
    </source>
</reference>
<dbReference type="Proteomes" id="UP000198778">
    <property type="component" value="Unassembled WGS sequence"/>
</dbReference>
<dbReference type="SUPFAM" id="SSF54637">
    <property type="entry name" value="Thioesterase/thiol ester dehydrase-isomerase"/>
    <property type="match status" value="1"/>
</dbReference>
<protein>
    <submittedName>
        <fullName evidence="1">Acyl-CoA thioester hydrolase</fullName>
    </submittedName>
</protein>
<dbReference type="STRING" id="745820.SAMN04488053_11212"/>
<evidence type="ECO:0000313" key="2">
    <source>
        <dbReference type="Proteomes" id="UP000198778"/>
    </source>
</evidence>
<dbReference type="GO" id="GO:0016787">
    <property type="term" value="F:hydrolase activity"/>
    <property type="evidence" value="ECO:0007669"/>
    <property type="project" value="UniProtKB-KW"/>
</dbReference>
<dbReference type="InterPro" id="IPR029069">
    <property type="entry name" value="HotDog_dom_sf"/>
</dbReference>
<sequence length="154" mass="17660">MITGSYESIVEKSKVDFNNHMNDAVYAKEFSNAMESMMDQIALDETGRNEKDYTIFTLESHILYTKEMKVGESIYIEFYLLDYDSKRIHAFFEMKNNLGEITASCEMMLLGVSASSRKAAVLPIEVENKVKELLISKDEWPEKAGRSISMTNKK</sequence>
<dbReference type="RefSeq" id="WP_090843739.1">
    <property type="nucleotide sequence ID" value="NZ_FNIL01000012.1"/>
</dbReference>
<dbReference type="Pfam" id="PF13279">
    <property type="entry name" value="4HBT_2"/>
    <property type="match status" value="1"/>
</dbReference>
<dbReference type="Gene3D" id="3.10.129.10">
    <property type="entry name" value="Hotdog Thioesterase"/>
    <property type="match status" value="1"/>
</dbReference>
<evidence type="ECO:0000313" key="1">
    <source>
        <dbReference type="EMBL" id="SDO36829.1"/>
    </source>
</evidence>
<name>A0A1H0J066_9BACI</name>
<dbReference type="OrthoDB" id="6117985at2"/>
<keyword evidence="1" id="KW-0378">Hydrolase</keyword>
<dbReference type="AlphaFoldDB" id="A0A1H0J066"/>
<dbReference type="CDD" id="cd00586">
    <property type="entry name" value="4HBT"/>
    <property type="match status" value="1"/>
</dbReference>
<organism evidence="1 2">
    <name type="scientific">Alkalicoccus daliensis</name>
    <dbReference type="NCBI Taxonomy" id="745820"/>
    <lineage>
        <taxon>Bacteria</taxon>
        <taxon>Bacillati</taxon>
        <taxon>Bacillota</taxon>
        <taxon>Bacilli</taxon>
        <taxon>Bacillales</taxon>
        <taxon>Bacillaceae</taxon>
        <taxon>Alkalicoccus</taxon>
    </lineage>
</organism>
<proteinExistence type="predicted"/>